<dbReference type="GO" id="GO:0006511">
    <property type="term" value="P:ubiquitin-dependent protein catabolic process"/>
    <property type="evidence" value="ECO:0007669"/>
    <property type="project" value="InterPro"/>
</dbReference>
<feature type="domain" description="SKP1 component dimerisation" evidence="2">
    <location>
        <begin position="138"/>
        <end position="185"/>
    </location>
</feature>
<protein>
    <recommendedName>
        <fullName evidence="1">SKP1-like protein</fullName>
    </recommendedName>
</protein>
<dbReference type="PANTHER" id="PTHR11165">
    <property type="entry name" value="SKP1"/>
    <property type="match status" value="1"/>
</dbReference>
<evidence type="ECO:0000313" key="4">
    <source>
        <dbReference type="EMBL" id="KAG6687221.1"/>
    </source>
</evidence>
<evidence type="ECO:0000313" key="5">
    <source>
        <dbReference type="Proteomes" id="UP000811246"/>
    </source>
</evidence>
<dbReference type="InterPro" id="IPR016073">
    <property type="entry name" value="Skp1_comp_POZ"/>
</dbReference>
<comment type="subunit">
    <text evidence="1">Part of a SCF (SKP1-cullin-F-box) protein ligase complex.</text>
</comment>
<dbReference type="Proteomes" id="UP000811246">
    <property type="component" value="Chromosome 11"/>
</dbReference>
<evidence type="ECO:0000259" key="3">
    <source>
        <dbReference type="Pfam" id="PF03931"/>
    </source>
</evidence>
<comment type="similarity">
    <text evidence="1">Belongs to the SKP1 family.</text>
</comment>
<evidence type="ECO:0000256" key="1">
    <source>
        <dbReference type="PIRNR" id="PIRNR028729"/>
    </source>
</evidence>
<accession>A0A922DMY4</accession>
<organism evidence="4 5">
    <name type="scientific">Carya illinoinensis</name>
    <name type="common">Pecan</name>
    <dbReference type="NCBI Taxonomy" id="32201"/>
    <lineage>
        <taxon>Eukaryota</taxon>
        <taxon>Viridiplantae</taxon>
        <taxon>Streptophyta</taxon>
        <taxon>Embryophyta</taxon>
        <taxon>Tracheophyta</taxon>
        <taxon>Spermatophyta</taxon>
        <taxon>Magnoliopsida</taxon>
        <taxon>eudicotyledons</taxon>
        <taxon>Gunneridae</taxon>
        <taxon>Pentapetalae</taxon>
        <taxon>rosids</taxon>
        <taxon>fabids</taxon>
        <taxon>Fagales</taxon>
        <taxon>Juglandaceae</taxon>
        <taxon>Carya</taxon>
    </lineage>
</organism>
<comment type="pathway">
    <text evidence="1">Protein modification; protein ubiquitination.</text>
</comment>
<name>A0A922DMY4_CARIL</name>
<dbReference type="Pfam" id="PF03931">
    <property type="entry name" value="Skp1_POZ"/>
    <property type="match status" value="1"/>
</dbReference>
<dbReference type="Pfam" id="PF01466">
    <property type="entry name" value="Skp1"/>
    <property type="match status" value="1"/>
</dbReference>
<proteinExistence type="inferred from homology"/>
<dbReference type="InterPro" id="IPR001232">
    <property type="entry name" value="SKP1-like"/>
</dbReference>
<dbReference type="InterPro" id="IPR016897">
    <property type="entry name" value="SKP1"/>
</dbReference>
<feature type="domain" description="SKP1 component POZ" evidence="3">
    <location>
        <begin position="25"/>
        <end position="84"/>
    </location>
</feature>
<sequence>MATIPMADDGVNTKVEAVSEASTETIELKTADGGVFDVDKSVAMEFLILKSFYEDEGRVFDKTSFSLPNVKERELSKVIEYCTRALEFGAKSAAAAGDRDAERVVRVEREGFEAEFVNELSNDMLKELILAVDYLDIKEMLDFLTQSVANRIQNRSVEYVRQFFDIANDFTPQEEEQIHQENAWAFEGVDAD</sequence>
<dbReference type="AlphaFoldDB" id="A0A922DMY4"/>
<dbReference type="InterPro" id="IPR016072">
    <property type="entry name" value="Skp1_comp_dimer"/>
</dbReference>
<comment type="function">
    <text evidence="1">Involved in ubiquitination and subsequent proteasomal degradation of target proteins. Together with CUL1, RBX1 and a F-box protein, it forms a SCF E3 ubiquitin ligase complex. The functional specificity of this complex depends on the type of F-box protein. In the SCF complex, it serves as an adapter that links the F-box protein to CUL1.</text>
</comment>
<dbReference type="SMART" id="SM00512">
    <property type="entry name" value="Skp1"/>
    <property type="match status" value="1"/>
</dbReference>
<gene>
    <name evidence="4" type="ORF">I3842_11G059700</name>
</gene>
<reference evidence="4" key="1">
    <citation type="submission" date="2021-01" db="EMBL/GenBank/DDBJ databases">
        <authorList>
            <person name="Lovell J.T."/>
            <person name="Bentley N."/>
            <person name="Bhattarai G."/>
            <person name="Jenkins J.W."/>
            <person name="Sreedasyam A."/>
            <person name="Alarcon Y."/>
            <person name="Bock C."/>
            <person name="Boston L."/>
            <person name="Carlson J."/>
            <person name="Cervantes K."/>
            <person name="Clermont K."/>
            <person name="Krom N."/>
            <person name="Kubenka K."/>
            <person name="Mamidi S."/>
            <person name="Mattison C."/>
            <person name="Monteros M."/>
            <person name="Pisani C."/>
            <person name="Plott C."/>
            <person name="Rajasekar S."/>
            <person name="Rhein H.S."/>
            <person name="Rohla C."/>
            <person name="Song M."/>
            <person name="Hilaire R.S."/>
            <person name="Shu S."/>
            <person name="Wells L."/>
            <person name="Wang X."/>
            <person name="Webber J."/>
            <person name="Heerema R.J."/>
            <person name="Klein P."/>
            <person name="Conner P."/>
            <person name="Grauke L."/>
            <person name="Grimwood J."/>
            <person name="Schmutz J."/>
            <person name="Randall J.J."/>
        </authorList>
    </citation>
    <scope>NUCLEOTIDE SEQUENCE</scope>
    <source>
        <tissue evidence="4">Leaf</tissue>
    </source>
</reference>
<comment type="caution">
    <text evidence="4">The sequence shown here is derived from an EMBL/GenBank/DDBJ whole genome shotgun (WGS) entry which is preliminary data.</text>
</comment>
<dbReference type="PIRSF" id="PIRSF028729">
    <property type="entry name" value="E3_ubiquit_lig_SCF_Skp"/>
    <property type="match status" value="1"/>
</dbReference>
<keyword evidence="1" id="KW-0833">Ubl conjugation pathway</keyword>
<dbReference type="EMBL" id="CM031835">
    <property type="protein sequence ID" value="KAG6687221.1"/>
    <property type="molecule type" value="Genomic_DNA"/>
</dbReference>
<evidence type="ECO:0000259" key="2">
    <source>
        <dbReference type="Pfam" id="PF01466"/>
    </source>
</evidence>